<keyword evidence="7" id="KW-0227">DNA damage</keyword>
<evidence type="ECO:0000256" key="11">
    <source>
        <dbReference type="ARBA" id="ARBA00023242"/>
    </source>
</evidence>
<evidence type="ECO:0000256" key="1">
    <source>
        <dbReference type="ARBA" id="ARBA00004123"/>
    </source>
</evidence>
<dbReference type="GO" id="GO:0005634">
    <property type="term" value="C:nucleus"/>
    <property type="evidence" value="ECO:0007669"/>
    <property type="project" value="UniProtKB-SubCell"/>
</dbReference>
<feature type="domain" description="FAT" evidence="15">
    <location>
        <begin position="1610"/>
        <end position="2138"/>
    </location>
</feature>
<keyword evidence="6" id="KW-0547">Nucleotide-binding</keyword>
<dbReference type="InterPro" id="IPR003152">
    <property type="entry name" value="FATC_dom"/>
</dbReference>
<dbReference type="PANTHER" id="PTHR11139">
    <property type="entry name" value="ATAXIA TELANGIECTASIA MUTATED ATM -RELATED"/>
    <property type="match status" value="1"/>
</dbReference>
<dbReference type="InterPro" id="IPR050517">
    <property type="entry name" value="DDR_Repair_Kinase"/>
</dbReference>
<dbReference type="CDD" id="cd00892">
    <property type="entry name" value="PIKKc_ATR"/>
    <property type="match status" value="1"/>
</dbReference>
<dbReference type="InterPro" id="IPR011990">
    <property type="entry name" value="TPR-like_helical_dom_sf"/>
</dbReference>
<dbReference type="STRING" id="46731.A0A3M6U0P2"/>
<comment type="caution">
    <text evidence="17">The sequence shown here is derived from an EMBL/GenBank/DDBJ whole genome shotgun (WGS) entry which is preliminary data.</text>
</comment>
<evidence type="ECO:0000256" key="8">
    <source>
        <dbReference type="ARBA" id="ARBA00022777"/>
    </source>
</evidence>
<organism evidence="17 18">
    <name type="scientific">Pocillopora damicornis</name>
    <name type="common">Cauliflower coral</name>
    <name type="synonym">Millepora damicornis</name>
    <dbReference type="NCBI Taxonomy" id="46731"/>
    <lineage>
        <taxon>Eukaryota</taxon>
        <taxon>Metazoa</taxon>
        <taxon>Cnidaria</taxon>
        <taxon>Anthozoa</taxon>
        <taxon>Hexacorallia</taxon>
        <taxon>Scleractinia</taxon>
        <taxon>Astrocoeniina</taxon>
        <taxon>Pocilloporidae</taxon>
        <taxon>Pocillopora</taxon>
    </lineage>
</organism>
<dbReference type="PROSITE" id="PS51190">
    <property type="entry name" value="FATC"/>
    <property type="match status" value="1"/>
</dbReference>
<dbReference type="InterPro" id="IPR003151">
    <property type="entry name" value="PIK-rel_kinase_FAT"/>
</dbReference>
<comment type="similarity">
    <text evidence="2">Belongs to the PI3/PI4-kinase family. ATM subfamily.</text>
</comment>
<keyword evidence="4" id="KW-0723">Serine/threonine-protein kinase</keyword>
<dbReference type="Pfam" id="PF02260">
    <property type="entry name" value="FATC"/>
    <property type="match status" value="1"/>
</dbReference>
<dbReference type="OrthoDB" id="381190at2759"/>
<dbReference type="PROSITE" id="PS51189">
    <property type="entry name" value="FAT"/>
    <property type="match status" value="1"/>
</dbReference>
<dbReference type="PANTHER" id="PTHR11139:SF69">
    <property type="entry name" value="SERINE_THREONINE-PROTEIN KINASE ATR"/>
    <property type="match status" value="1"/>
</dbReference>
<dbReference type="InterPro" id="IPR000403">
    <property type="entry name" value="PI3/4_kinase_cat_dom"/>
</dbReference>
<dbReference type="GO" id="GO:0006281">
    <property type="term" value="P:DNA repair"/>
    <property type="evidence" value="ECO:0007669"/>
    <property type="project" value="UniProtKB-KW"/>
</dbReference>
<dbReference type="InterPro" id="IPR056802">
    <property type="entry name" value="ATR-like_M-HEAT"/>
</dbReference>
<feature type="region of interest" description="Disordered" evidence="13">
    <location>
        <begin position="467"/>
        <end position="517"/>
    </location>
</feature>
<dbReference type="GO" id="GO:0004674">
    <property type="term" value="F:protein serine/threonine kinase activity"/>
    <property type="evidence" value="ECO:0007669"/>
    <property type="project" value="UniProtKB-KW"/>
</dbReference>
<dbReference type="Pfam" id="PF23593">
    <property type="entry name" value="HEAT_ATR"/>
    <property type="match status" value="1"/>
</dbReference>
<evidence type="ECO:0000256" key="5">
    <source>
        <dbReference type="ARBA" id="ARBA00022679"/>
    </source>
</evidence>
<dbReference type="InterPro" id="IPR011009">
    <property type="entry name" value="Kinase-like_dom_sf"/>
</dbReference>
<evidence type="ECO:0000259" key="15">
    <source>
        <dbReference type="PROSITE" id="PS51189"/>
    </source>
</evidence>
<keyword evidence="18" id="KW-1185">Reference proteome</keyword>
<evidence type="ECO:0000256" key="4">
    <source>
        <dbReference type="ARBA" id="ARBA00022527"/>
    </source>
</evidence>
<evidence type="ECO:0000313" key="18">
    <source>
        <dbReference type="Proteomes" id="UP000275408"/>
    </source>
</evidence>
<dbReference type="InterPro" id="IPR036940">
    <property type="entry name" value="PI3/4_kinase_cat_sf"/>
</dbReference>
<dbReference type="PROSITE" id="PS50290">
    <property type="entry name" value="PI3_4_KINASE_3"/>
    <property type="match status" value="1"/>
</dbReference>
<keyword evidence="5" id="KW-0808">Transferase</keyword>
<dbReference type="Gene3D" id="1.25.40.10">
    <property type="entry name" value="Tetratricopeptide repeat domain"/>
    <property type="match status" value="1"/>
</dbReference>
<dbReference type="Pfam" id="PF25032">
    <property type="entry name" value="N-HEAT_ATR"/>
    <property type="match status" value="1"/>
</dbReference>
<keyword evidence="8" id="KW-0418">Kinase</keyword>
<dbReference type="Pfam" id="PF25030">
    <property type="entry name" value="M-HEAT_ATR"/>
    <property type="match status" value="1"/>
</dbReference>
<dbReference type="SMART" id="SM00802">
    <property type="entry name" value="UME"/>
    <property type="match status" value="1"/>
</dbReference>
<evidence type="ECO:0000259" key="14">
    <source>
        <dbReference type="PROSITE" id="PS50290"/>
    </source>
</evidence>
<evidence type="ECO:0000256" key="6">
    <source>
        <dbReference type="ARBA" id="ARBA00022741"/>
    </source>
</evidence>
<dbReference type="InterPro" id="IPR018936">
    <property type="entry name" value="PI3/4_kinase_CS"/>
</dbReference>
<accession>A0A3M6U0P2</accession>
<name>A0A3M6U0P2_POCDA</name>
<evidence type="ECO:0000259" key="16">
    <source>
        <dbReference type="PROSITE" id="PS51190"/>
    </source>
</evidence>
<sequence>MANTSSSMSEKLAPIMATLIARRNPESLSTQEHYTSANQMKKLLCEFVNSILTDLDAVAVQLSRKTGGTPHSEIFWQFLHHCLDAFPECFVSLEPQNTNDGILVIGTSSSQGNKICKSGKVFTSWILSRILCVLAEPDCSQLHDKSVSAILSLMQLVKGKDLVYYNTCLTEFVSLWEDLVMIDEKLFSSGTCPVDALPLYLGHFQYTETCDKEEELNMVKKFICIKHAEDCHTLQEGTSKIISHLVCDMYQYNHSSVTSLWTICCHLLQTGLFRIKQAALDIITGLLPWSGLPSVPLLDKFVKCLCSLLELLVSGVASKIPVDGREKLTTLEVSVAKCLDVLSTDLPSGKKDPLQLTGSTSERSLNAFPTWHVKYFLLKLRSVFRGGGLQKFLTKELKVAVCHFISGIYKNVPINTGKTGLLTQHHVRDDINKCIVSYLGTEQQQQFLVKCLFEAVIADRCNKKGTTCVKSDASGTDEVSSEETMESKTSSSKKRKMTTNLQPSLPSKKKTNDSSSGTMRRLLERIKVLNMSIIRKGDEKLPNLDEFACELEGVRVTVEVMVHLCSHQTRNLSAENPSGLSEIKEFFTSLDLSHLFSMFKISLQIIVQTAELSPQDTGKFDILDSSFRKLVQLCGALYSISDVIHIPLALCQFFIFLVSIPWLSKSDPPWVDLPHGFGLSLDGMVRVGRSLDPVIDRDSRVDCLHLMAVLDAAPTWRMQVLLLVLKDTSDMKIVALKYLPLLLSSLGSYSFHLINNILPGLLSCGEGVQVEIAKTIGSLACVLTENTVIKKLRNELPFHKSISSSITFLCPDCDSVIQNKAASSSVKCAFIKSMKRMFTHMAVAPDNEAQRSIVSATCFDLIEDPDFDVRMQFSNVVPYVVKPGGADSDESTQQNVISKLKKVFLEASSQGNCKLQETVQEVARFQGKQLKDLFAGFKQPICKFVVDAMDEIQSLNPSSKVSLDVVSEVASVFEFRDVHSFLKKASPSSSAILRHIAKELKMNRREMLLENFKFIFSFLVRTCSASELEKALGYVQKETDVELGSLLRSEAQSVYNQLLLYLSVSYSKVFSGLAMLASKDDTYSGPKDLKTDQHLANFLQSRLLGILAFYNTVLLTNTDLEEKRLALQSLTKLMQVMGRKYITYVRVKVMGILRLCLRFQDEGFPELSCDAWENFVRNVELSNLGPMLSQIIVTLLPYLNKLPARVTQIFHFLIVENKAALQGYFHEIYFLPDIPELRRVSAVLRTCSGNAAKKMDLRAQLRQSLKGISHESVDVQRHALSKLKQLLHDNQATLHGYVLSNETVDPIIPQLISVLMSSCRVTDAEVKILVAECLGELGAVDPGRLDKLTHDPVDEQTVFESGCDDKEFAVELINKLVQAFLAAHDTRAQDCSAYAIQEVLLTYGCSESKKDGAGYDLWQKFPEHIQEVLRPHLYSKYLSSSTPNWSGLPKPIYRSTKGRVYNEWVSTWTSYMITKVKGQKPSHTFQACSKIFKHDVKTALFLLPHVLLYVLLDGTKEDVEEVYGEIMAVLTHLQRNEELPAPSSDFRQMSAQTIFSALDYLNRWARAKAYRLVLKKQLVTSKHRNSPSVSGIQDEQKAVEKFLEKIPQDVLAYASFHCKAYARALMHFEAFISSQKQDVHRHLGFVQKLYIVLDEPDGVAGVAASRKQEPTLHEQILDQKSSGKLCDVSARYERAIQEEPDEIGHHKGLLQCFIDLGQVTTALTHVDGVVTRRPEWEKSLNAYRVEASWRLGQWDSLESYLKLERGVGDWDVGLGRILLAAKEKNENEFRRQLKVVRSQQMGFLSAASMESGSYQRGYEHIVRLHMLREVEEAVQRNFLVAADGIDTIGVTNSWQSRLHISQSYRKNKEKAGFKVQKQLGAGHVQTADSSLLSASAFALPSLCLERAKWMASQGDVHNALISLQRAVSEQWPHGSSTVSDGGLDRFIHAKALLLIGRWIEETAHYAANRAIQQYKEVTALHGSWENGHFYLGKYYDKLMSACPEGEEKSNKVYVDFIPFVLKHYGLSLQFGNKFIYQSMPRLLTIWLNFGATVSDQGRQTKASDRGGKRQKLADCNEIMSDLTNKLPAYQFLTAFSLLISRICHANQTVFHQLEEIIAKLLVTYPQQAMWMMMAVSKSSFAMRTKRCYQIFHKASSRDTTLKKFLEHSTRLADRLLEVCNKEVSTKGPSKDKLSMSHDFSVLKRLVSDGDFSPIIVPLQSAMTVTLPSGAGSHHDHNPFPGSLACIIGFEDTVDVLASLQKPKKITIKGSDGNSYTMMCKPKCLRKDPESRRRQLHIRTYAVIPLNEECGLLEWVQNTHGLRNILTKIYKEKNMYTRGAELKKLMDRAGNKPEDKKRVFLNEILPRYMSRLAYCRTSAVMCMVGHILGLGDRHGENILFDATSGACVHVDFNCLFKKGETFDCPERVPFRLTHNIVNAMGPLGYEGVFRRSCEVTLRLLRNQCDSLLTVLRTFIYDPLVEWQRTKGRELLSEASKNKETGEGLKILKDVERRIKGFEGTSKIMIPLSIEGQVHYLIEEATSDDNLCRMYIGWAPFL</sequence>
<feature type="domain" description="PI3K/PI4K catalytic" evidence="14">
    <location>
        <begin position="2249"/>
        <end position="2519"/>
    </location>
</feature>
<dbReference type="EMBL" id="RCHS01002483">
    <property type="protein sequence ID" value="RMX47129.1"/>
    <property type="molecule type" value="Genomic_DNA"/>
</dbReference>
<evidence type="ECO:0000256" key="2">
    <source>
        <dbReference type="ARBA" id="ARBA00010769"/>
    </source>
</evidence>
<dbReference type="Pfam" id="PF00454">
    <property type="entry name" value="PI3_PI4_kinase"/>
    <property type="match status" value="1"/>
</dbReference>
<dbReference type="InterPro" id="IPR014009">
    <property type="entry name" value="PIK_FAT"/>
</dbReference>
<proteinExistence type="inferred from homology"/>
<dbReference type="SUPFAM" id="SSF48371">
    <property type="entry name" value="ARM repeat"/>
    <property type="match status" value="2"/>
</dbReference>
<keyword evidence="11" id="KW-0539">Nucleus</keyword>
<dbReference type="GO" id="GO:0000077">
    <property type="term" value="P:DNA damage checkpoint signaling"/>
    <property type="evidence" value="ECO:0007669"/>
    <property type="project" value="TreeGrafter"/>
</dbReference>
<dbReference type="SUPFAM" id="SSF56112">
    <property type="entry name" value="Protein kinase-like (PK-like)"/>
    <property type="match status" value="1"/>
</dbReference>
<dbReference type="PROSITE" id="PS00916">
    <property type="entry name" value="PI3_4_KINASE_2"/>
    <property type="match status" value="1"/>
</dbReference>
<keyword evidence="9" id="KW-0067">ATP-binding</keyword>
<evidence type="ECO:0000256" key="3">
    <source>
        <dbReference type="ARBA" id="ARBA00012513"/>
    </source>
</evidence>
<evidence type="ECO:0000256" key="13">
    <source>
        <dbReference type="SAM" id="MobiDB-lite"/>
    </source>
</evidence>
<dbReference type="InterPro" id="IPR016024">
    <property type="entry name" value="ARM-type_fold"/>
</dbReference>
<dbReference type="Pfam" id="PF02259">
    <property type="entry name" value="FAT"/>
    <property type="match status" value="2"/>
</dbReference>
<protein>
    <recommendedName>
        <fullName evidence="12">Serine/threonine-protein kinase ATR</fullName>
        <ecNumber evidence="3">2.7.11.1</ecNumber>
    </recommendedName>
</protein>
<dbReference type="GO" id="GO:0000723">
    <property type="term" value="P:telomere maintenance"/>
    <property type="evidence" value="ECO:0007669"/>
    <property type="project" value="TreeGrafter"/>
</dbReference>
<dbReference type="InterPro" id="IPR057564">
    <property type="entry name" value="HEAT_ATR"/>
</dbReference>
<evidence type="ECO:0000256" key="10">
    <source>
        <dbReference type="ARBA" id="ARBA00023204"/>
    </source>
</evidence>
<keyword evidence="10" id="KW-0234">DNA repair</keyword>
<dbReference type="Gene3D" id="1.25.10.10">
    <property type="entry name" value="Leucine-rich Repeat Variant"/>
    <property type="match status" value="1"/>
</dbReference>
<dbReference type="GO" id="GO:0005694">
    <property type="term" value="C:chromosome"/>
    <property type="evidence" value="ECO:0007669"/>
    <property type="project" value="TreeGrafter"/>
</dbReference>
<dbReference type="SMART" id="SM01343">
    <property type="entry name" value="FATC"/>
    <property type="match status" value="1"/>
</dbReference>
<dbReference type="InterPro" id="IPR011989">
    <property type="entry name" value="ARM-like"/>
</dbReference>
<dbReference type="Gene3D" id="1.10.1070.11">
    <property type="entry name" value="Phosphatidylinositol 3-/4-kinase, catalytic domain"/>
    <property type="match status" value="1"/>
</dbReference>
<dbReference type="GO" id="GO:0005524">
    <property type="term" value="F:ATP binding"/>
    <property type="evidence" value="ECO:0007669"/>
    <property type="project" value="UniProtKB-KW"/>
</dbReference>
<dbReference type="Pfam" id="PF08064">
    <property type="entry name" value="UME"/>
    <property type="match status" value="1"/>
</dbReference>
<evidence type="ECO:0000313" key="17">
    <source>
        <dbReference type="EMBL" id="RMX47129.1"/>
    </source>
</evidence>
<dbReference type="Proteomes" id="UP000275408">
    <property type="component" value="Unassembled WGS sequence"/>
</dbReference>
<dbReference type="InterPro" id="IPR012993">
    <property type="entry name" value="UME"/>
</dbReference>
<dbReference type="Gene3D" id="3.30.1010.10">
    <property type="entry name" value="Phosphatidylinositol 3-kinase Catalytic Subunit, Chain A, domain 4"/>
    <property type="match status" value="1"/>
</dbReference>
<comment type="subcellular location">
    <subcellularLocation>
        <location evidence="1">Nucleus</location>
    </subcellularLocation>
</comment>
<dbReference type="SMART" id="SM00146">
    <property type="entry name" value="PI3Kc"/>
    <property type="match status" value="1"/>
</dbReference>
<feature type="domain" description="FATC" evidence="16">
    <location>
        <begin position="2524"/>
        <end position="2556"/>
    </location>
</feature>
<dbReference type="EC" id="2.7.11.1" evidence="3"/>
<evidence type="ECO:0000256" key="9">
    <source>
        <dbReference type="ARBA" id="ARBA00022840"/>
    </source>
</evidence>
<dbReference type="InterPro" id="IPR056803">
    <property type="entry name" value="ATR-like_N-HEAT"/>
</dbReference>
<evidence type="ECO:0000256" key="12">
    <source>
        <dbReference type="ARBA" id="ARBA00024420"/>
    </source>
</evidence>
<evidence type="ECO:0000256" key="7">
    <source>
        <dbReference type="ARBA" id="ARBA00022763"/>
    </source>
</evidence>
<gene>
    <name evidence="17" type="ORF">pdam_00018677</name>
</gene>
<reference evidence="17 18" key="1">
    <citation type="journal article" date="2018" name="Sci. Rep.">
        <title>Comparative analysis of the Pocillopora damicornis genome highlights role of immune system in coral evolution.</title>
        <authorList>
            <person name="Cunning R."/>
            <person name="Bay R.A."/>
            <person name="Gillette P."/>
            <person name="Baker A.C."/>
            <person name="Traylor-Knowles N."/>
        </authorList>
    </citation>
    <scope>NUCLEOTIDE SEQUENCE [LARGE SCALE GENOMIC DNA]</scope>
    <source>
        <strain evidence="17">RSMAS</strain>
        <tissue evidence="17">Whole animal</tissue>
    </source>
</reference>